<evidence type="ECO:0000256" key="1">
    <source>
        <dbReference type="SAM" id="MobiDB-lite"/>
    </source>
</evidence>
<feature type="region of interest" description="Disordered" evidence="1">
    <location>
        <begin position="536"/>
        <end position="555"/>
    </location>
</feature>
<organism evidence="2 3">
    <name type="scientific">Tetracentron sinense</name>
    <name type="common">Spur-leaf</name>
    <dbReference type="NCBI Taxonomy" id="13715"/>
    <lineage>
        <taxon>Eukaryota</taxon>
        <taxon>Viridiplantae</taxon>
        <taxon>Streptophyta</taxon>
        <taxon>Embryophyta</taxon>
        <taxon>Tracheophyta</taxon>
        <taxon>Spermatophyta</taxon>
        <taxon>Magnoliopsida</taxon>
        <taxon>Trochodendrales</taxon>
        <taxon>Trochodendraceae</taxon>
        <taxon>Tetracentron</taxon>
    </lineage>
</organism>
<sequence>MAARHQETITRLEGELAVQRDQQARIDQTISALNEHQSRIDRTIFEMIAKHEQDMGDVKGMLQHLLAHDVVKAHASSNSAQPKFSTSDQGAQNDFTRAICTRFGATEFEKPGEVLSKLHQKGLVQDFQNEFERLANLMVGLPESYMIDCFVSGLKDEIRFEVKLLRPESLIQATSLAGMVEDKVVSSQNAGRSNMGYFNIHNICIYDNQDVYANFSLNYNPNRTLSTRTVNCGGKNPEFNENLGMKITHFDAVLKCEIWRFSRARNLMEDQLLGFTLVPVSLVVRKGKVTQDFTLSSTYLFHIPAGTVQLTLFLNTAMPVNPSAKSPNSATSSSISSEAQKIILDLVEFERIEFPDLNVARENQQMVSENFDMAEHNSARKPKENCCGTISPNGSIQNFGLFSSTTTCLSDYRNSIDSIEKMSRLAGDFSDSHAASISADANQSSRESLDTPTSKKESNGGGKKDTNFSSNGEGNVKEENLGSVKFDPVFTAPLGNINLEAEQTAMQQQIVEMYMRSMQQLTKSLAKMNLPIDLDKPELEDSGDVIQNHDNKLEL</sequence>
<accession>A0A834ZB04</accession>
<dbReference type="EMBL" id="JABCRI010000007">
    <property type="protein sequence ID" value="KAF8403640.1"/>
    <property type="molecule type" value="Genomic_DNA"/>
</dbReference>
<name>A0A834ZB04_TETSI</name>
<evidence type="ECO:0000313" key="3">
    <source>
        <dbReference type="Proteomes" id="UP000655225"/>
    </source>
</evidence>
<dbReference type="OrthoDB" id="270970at2759"/>
<evidence type="ECO:0008006" key="4">
    <source>
        <dbReference type="Google" id="ProtNLM"/>
    </source>
</evidence>
<dbReference type="SUPFAM" id="SSF49562">
    <property type="entry name" value="C2 domain (Calcium/lipid-binding domain, CaLB)"/>
    <property type="match status" value="1"/>
</dbReference>
<dbReference type="AlphaFoldDB" id="A0A834ZB04"/>
<proteinExistence type="predicted"/>
<keyword evidence="3" id="KW-1185">Reference proteome</keyword>
<dbReference type="Proteomes" id="UP000655225">
    <property type="component" value="Unassembled WGS sequence"/>
</dbReference>
<feature type="compositionally biased region" description="Basic and acidic residues" evidence="1">
    <location>
        <begin position="447"/>
        <end position="466"/>
    </location>
</feature>
<dbReference type="Gene3D" id="2.60.40.150">
    <property type="entry name" value="C2 domain"/>
    <property type="match status" value="1"/>
</dbReference>
<comment type="caution">
    <text evidence="2">The sequence shown here is derived from an EMBL/GenBank/DDBJ whole genome shotgun (WGS) entry which is preliminary data.</text>
</comment>
<dbReference type="PANTHER" id="PTHR31208:SF3">
    <property type="entry name" value="OS01G0953500 PROTEIN"/>
    <property type="match status" value="1"/>
</dbReference>
<dbReference type="PANTHER" id="PTHR31208">
    <property type="entry name" value="EXPRESSED PROTEIN"/>
    <property type="match status" value="1"/>
</dbReference>
<dbReference type="InterPro" id="IPR035892">
    <property type="entry name" value="C2_domain_sf"/>
</dbReference>
<gene>
    <name evidence="2" type="ORF">HHK36_011744</name>
</gene>
<feature type="region of interest" description="Disordered" evidence="1">
    <location>
        <begin position="436"/>
        <end position="480"/>
    </location>
</feature>
<reference evidence="2 3" key="1">
    <citation type="submission" date="2020-04" db="EMBL/GenBank/DDBJ databases">
        <title>Plant Genome Project.</title>
        <authorList>
            <person name="Zhang R.-G."/>
        </authorList>
    </citation>
    <scope>NUCLEOTIDE SEQUENCE [LARGE SCALE GENOMIC DNA]</scope>
    <source>
        <strain evidence="2">YNK0</strain>
        <tissue evidence="2">Leaf</tissue>
    </source>
</reference>
<protein>
    <recommendedName>
        <fullName evidence="4">C2 domain-containing protein</fullName>
    </recommendedName>
</protein>
<evidence type="ECO:0000313" key="2">
    <source>
        <dbReference type="EMBL" id="KAF8403640.1"/>
    </source>
</evidence>